<evidence type="ECO:0000313" key="1">
    <source>
        <dbReference type="EMBL" id="KHN03204.1"/>
    </source>
</evidence>
<feature type="non-terminal residue" evidence="1">
    <location>
        <position position="92"/>
    </location>
</feature>
<protein>
    <submittedName>
        <fullName evidence="1">Uncharacterized protein</fullName>
    </submittedName>
</protein>
<dbReference type="EMBL" id="KN669873">
    <property type="protein sequence ID" value="KHN03204.1"/>
    <property type="molecule type" value="Genomic_DNA"/>
</dbReference>
<proteinExistence type="predicted"/>
<organism evidence="1">
    <name type="scientific">Glycine soja</name>
    <name type="common">Wild soybean</name>
    <dbReference type="NCBI Taxonomy" id="3848"/>
    <lineage>
        <taxon>Eukaryota</taxon>
        <taxon>Viridiplantae</taxon>
        <taxon>Streptophyta</taxon>
        <taxon>Embryophyta</taxon>
        <taxon>Tracheophyta</taxon>
        <taxon>Spermatophyta</taxon>
        <taxon>Magnoliopsida</taxon>
        <taxon>eudicotyledons</taxon>
        <taxon>Gunneridae</taxon>
        <taxon>Pentapetalae</taxon>
        <taxon>rosids</taxon>
        <taxon>fabids</taxon>
        <taxon>Fabales</taxon>
        <taxon>Fabaceae</taxon>
        <taxon>Papilionoideae</taxon>
        <taxon>50 kb inversion clade</taxon>
        <taxon>NPAAA clade</taxon>
        <taxon>indigoferoid/millettioid clade</taxon>
        <taxon>Phaseoleae</taxon>
        <taxon>Glycine</taxon>
        <taxon>Glycine subgen. Soja</taxon>
    </lineage>
</organism>
<gene>
    <name evidence="1" type="ORF">glysoja_048501</name>
</gene>
<accession>A0A0B2P6J2</accession>
<reference evidence="1" key="1">
    <citation type="submission" date="2014-07" db="EMBL/GenBank/DDBJ databases">
        <title>Identification of a novel salt tolerance gene in wild soybean by whole-genome sequencing.</title>
        <authorList>
            <person name="Lam H.-M."/>
            <person name="Qi X."/>
            <person name="Li M.-W."/>
            <person name="Liu X."/>
            <person name="Xie M."/>
            <person name="Ni M."/>
            <person name="Xu X."/>
        </authorList>
    </citation>
    <scope>NUCLEOTIDE SEQUENCE [LARGE SCALE GENOMIC DNA]</scope>
    <source>
        <tissue evidence="1">Root</tissue>
    </source>
</reference>
<dbReference type="AlphaFoldDB" id="A0A0B2P6J2"/>
<dbReference type="Proteomes" id="UP000053555">
    <property type="component" value="Unassembled WGS sequence"/>
</dbReference>
<name>A0A0B2P6J2_GLYSO</name>
<sequence>MVEEHDQRITLEDYSSSLVPQFFTSITRPEVQANNINYPHSLIHLIQGNLFQGLPNEDPYAHLATFIEICNTVKIVGVPDKAMRLSLFSFSL</sequence>